<reference evidence="3" key="1">
    <citation type="journal article" date="2020" name="Stud. Mycol.">
        <title>101 Dothideomycetes genomes: a test case for predicting lifestyles and emergence of pathogens.</title>
        <authorList>
            <person name="Haridas S."/>
            <person name="Albert R."/>
            <person name="Binder M."/>
            <person name="Bloem J."/>
            <person name="Labutti K."/>
            <person name="Salamov A."/>
            <person name="Andreopoulos B."/>
            <person name="Baker S."/>
            <person name="Barry K."/>
            <person name="Bills G."/>
            <person name="Bluhm B."/>
            <person name="Cannon C."/>
            <person name="Castanera R."/>
            <person name="Culley D."/>
            <person name="Daum C."/>
            <person name="Ezra D."/>
            <person name="Gonzalez J."/>
            <person name="Henrissat B."/>
            <person name="Kuo A."/>
            <person name="Liang C."/>
            <person name="Lipzen A."/>
            <person name="Lutzoni F."/>
            <person name="Magnuson J."/>
            <person name="Mondo S."/>
            <person name="Nolan M."/>
            <person name="Ohm R."/>
            <person name="Pangilinan J."/>
            <person name="Park H.-J."/>
            <person name="Ramirez L."/>
            <person name="Alfaro M."/>
            <person name="Sun H."/>
            <person name="Tritt A."/>
            <person name="Yoshinaga Y."/>
            <person name="Zwiers L.-H."/>
            <person name="Turgeon B."/>
            <person name="Goodwin S."/>
            <person name="Spatafora J."/>
            <person name="Crous P."/>
            <person name="Grigoriev I."/>
        </authorList>
    </citation>
    <scope>NUCLEOTIDE SEQUENCE</scope>
    <source>
        <strain evidence="3">CBS 101060</strain>
    </source>
</reference>
<feature type="region of interest" description="Disordered" evidence="1">
    <location>
        <begin position="168"/>
        <end position="192"/>
    </location>
</feature>
<evidence type="ECO:0000259" key="2">
    <source>
        <dbReference type="Pfam" id="PF20516"/>
    </source>
</evidence>
<feature type="region of interest" description="Disordered" evidence="1">
    <location>
        <begin position="23"/>
        <end position="47"/>
    </location>
</feature>
<evidence type="ECO:0000256" key="1">
    <source>
        <dbReference type="SAM" id="MobiDB-lite"/>
    </source>
</evidence>
<accession>A0A9P4S4M8</accession>
<feature type="region of interest" description="Disordered" evidence="1">
    <location>
        <begin position="92"/>
        <end position="119"/>
    </location>
</feature>
<keyword evidence="4" id="KW-1185">Reference proteome</keyword>
<comment type="caution">
    <text evidence="3">The sequence shown here is derived from an EMBL/GenBank/DDBJ whole genome shotgun (WGS) entry which is preliminary data.</text>
</comment>
<sequence>MQILSYSEQDLEPSRILSWLKTVQTSPKTQSQRPLKRRRRNSDTALMNIDNNAVMGPHRTPSPTKKRKVDLTAVDSYVDVDQTPRALPNQVIIRPDDSASIGSSSLSASSSRRSRSPKKIDLSCAIEPILARDFPWSGVPDGFPDDSKDLVKSITLFSRGLRVISDALKPDPSSDADLPSPDDFAYTSPSTLPAPSPYPSECEHILYNAQFYQQDHGSEAAWNSGVHDAVLRLALWGFRKEVYYVNCTVAKIAPTRLIPRLGEDTPLPAKMVDFAIHIEPPERLKELIEEHRRGKMDTSINHTLYGPLCARPIGVNIETKRTGEDLEDAKYKLQIWCASQYAKMDELMERWKAVKGDDTDGGNEDAGAKKLELPPLYNIIVQGHDWSFLIAVRHINKRDQKETILYSTFQFGHTRNLLGLYQIITTLQTLAEKVRETLVPWYEKVLDV</sequence>
<dbReference type="EMBL" id="MU006107">
    <property type="protein sequence ID" value="KAF2835750.1"/>
    <property type="molecule type" value="Genomic_DNA"/>
</dbReference>
<feature type="compositionally biased region" description="Low complexity" evidence="1">
    <location>
        <begin position="98"/>
        <end position="111"/>
    </location>
</feature>
<gene>
    <name evidence="3" type="ORF">M501DRAFT_1019737</name>
</gene>
<feature type="domain" description="PD-(D/E)XK nuclease-like" evidence="2">
    <location>
        <begin position="173"/>
        <end position="432"/>
    </location>
</feature>
<feature type="compositionally biased region" description="Polar residues" evidence="1">
    <location>
        <begin position="23"/>
        <end position="33"/>
    </location>
</feature>
<dbReference type="OrthoDB" id="3790799at2759"/>
<dbReference type="Proteomes" id="UP000799429">
    <property type="component" value="Unassembled WGS sequence"/>
</dbReference>
<organism evidence="3 4">
    <name type="scientific">Patellaria atrata CBS 101060</name>
    <dbReference type="NCBI Taxonomy" id="1346257"/>
    <lineage>
        <taxon>Eukaryota</taxon>
        <taxon>Fungi</taxon>
        <taxon>Dikarya</taxon>
        <taxon>Ascomycota</taxon>
        <taxon>Pezizomycotina</taxon>
        <taxon>Dothideomycetes</taxon>
        <taxon>Dothideomycetes incertae sedis</taxon>
        <taxon>Patellariales</taxon>
        <taxon>Patellariaceae</taxon>
        <taxon>Patellaria</taxon>
    </lineage>
</organism>
<evidence type="ECO:0000313" key="4">
    <source>
        <dbReference type="Proteomes" id="UP000799429"/>
    </source>
</evidence>
<name>A0A9P4S4M8_9PEZI</name>
<dbReference type="Pfam" id="PF20516">
    <property type="entry name" value="PDDEXK_12"/>
    <property type="match status" value="1"/>
</dbReference>
<proteinExistence type="predicted"/>
<feature type="compositionally biased region" description="Low complexity" evidence="1">
    <location>
        <begin position="170"/>
        <end position="183"/>
    </location>
</feature>
<protein>
    <recommendedName>
        <fullName evidence="2">PD-(D/E)XK nuclease-like domain-containing protein</fullName>
    </recommendedName>
</protein>
<evidence type="ECO:0000313" key="3">
    <source>
        <dbReference type="EMBL" id="KAF2835750.1"/>
    </source>
</evidence>
<dbReference type="InterPro" id="IPR046797">
    <property type="entry name" value="PDDEXK_12"/>
</dbReference>
<dbReference type="AlphaFoldDB" id="A0A9P4S4M8"/>